<evidence type="ECO:0000259" key="1">
    <source>
        <dbReference type="Pfam" id="PF18328"/>
    </source>
</evidence>
<evidence type="ECO:0000313" key="4">
    <source>
        <dbReference type="Proteomes" id="UP000322244"/>
    </source>
</evidence>
<dbReference type="InterPro" id="IPR014179">
    <property type="entry name" value="PfaD-like_TIM-barrel"/>
</dbReference>
<dbReference type="Pfam" id="PF18328">
    <property type="entry name" value="PfaD_N"/>
    <property type="match status" value="1"/>
</dbReference>
<comment type="caution">
    <text evidence="3">The sequence shown here is derived from an EMBL/GenBank/DDBJ whole genome shotgun (WGS) entry which is preliminary data.</text>
</comment>
<dbReference type="NCBIfam" id="TIGR02814">
    <property type="entry name" value="pfaD_fam"/>
    <property type="match status" value="1"/>
</dbReference>
<dbReference type="Proteomes" id="UP000322244">
    <property type="component" value="Unassembled WGS sequence"/>
</dbReference>
<sequence>MTAPARWSGNTVPRFDADGIRAELENLDQHCYLVSDGARTGAVAGGQVASEGPYEVLAQASPSAPESLGSNAFRRAHGVRMAYMAGSMANGIASVDLVVALARSGGLSSFGAAGLSIDRISAALDRFSSEIPGLPFACNLIHSPAEPKMERETVDLYLRRGVRCVEASAFLDLTPEIVRYSVSGLRRDRSGGILNEHRVIAKISRSEVAEKFMRPAPWAVLDALVADGLIEPEQAALAADMPVAGDITVEADSGGHTDRRPLAVALPALLRLRNSLAATLRPMAGLRIGAAGGLGTPEALAAAFAMGADYVVTGSVNQSCVEAGTSARVKQLLSRAGVADCAMAPAADMFEIGAEVQVLKSGTMYPMRAARLREFYRTYDGLEAVSEKDVRWLESVFGLSVDAVWAECLAFFNRRDPEQILRAKHDPKRRMALVFRWYLGMSAQWASSGEVGRVRDYQVWCGPAMGGFNDWATGSHLEDPANRFAAEIGRQLMTGAAYHLRMTQLRAAGAALSARIATFEPTPRTANHHSERD</sequence>
<protein>
    <submittedName>
        <fullName evidence="3">PfaD family polyunsaturated fatty acid/polyketide biosynthesis protein</fullName>
    </submittedName>
</protein>
<dbReference type="InterPro" id="IPR040981">
    <property type="entry name" value="PfaD_N"/>
</dbReference>
<dbReference type="Pfam" id="PF21607">
    <property type="entry name" value="FabD_helical_ins"/>
    <property type="match status" value="1"/>
</dbReference>
<dbReference type="PANTHER" id="PTHR32332:SF20">
    <property type="entry name" value="2-NITROPROPANE DIOXYGENASE-LIKE PROTEIN"/>
    <property type="match status" value="1"/>
</dbReference>
<reference evidence="3 4" key="1">
    <citation type="submission" date="2019-07" db="EMBL/GenBank/DDBJ databases">
        <title>Rhodococcus cavernicolus sp. nov., isolated from a cave.</title>
        <authorList>
            <person name="Lee S.D."/>
        </authorList>
    </citation>
    <scope>NUCLEOTIDE SEQUENCE [LARGE SCALE GENOMIC DNA]</scope>
    <source>
        <strain evidence="3 4">C1-24</strain>
    </source>
</reference>
<feature type="domain" description="Fatty acid synthase subunit PfaD N-terminal" evidence="1">
    <location>
        <begin position="7"/>
        <end position="62"/>
    </location>
</feature>
<dbReference type="Gene3D" id="3.20.20.70">
    <property type="entry name" value="Aldolase class I"/>
    <property type="match status" value="1"/>
</dbReference>
<dbReference type="InterPro" id="IPR049489">
    <property type="entry name" value="FabD-like_helical_ins"/>
</dbReference>
<evidence type="ECO:0000259" key="2">
    <source>
        <dbReference type="Pfam" id="PF21607"/>
    </source>
</evidence>
<evidence type="ECO:0000313" key="3">
    <source>
        <dbReference type="EMBL" id="KAA0024154.1"/>
    </source>
</evidence>
<accession>A0A5A7SEZ7</accession>
<dbReference type="PANTHER" id="PTHR32332">
    <property type="entry name" value="2-NITROPROPANE DIOXYGENASE"/>
    <property type="match status" value="1"/>
</dbReference>
<dbReference type="AlphaFoldDB" id="A0A5A7SEZ7"/>
<keyword evidence="4" id="KW-1185">Reference proteome</keyword>
<dbReference type="InterPro" id="IPR013785">
    <property type="entry name" value="Aldolase_TIM"/>
</dbReference>
<organism evidence="3 4">
    <name type="scientific">Antrihabitans cavernicola</name>
    <dbReference type="NCBI Taxonomy" id="2495913"/>
    <lineage>
        <taxon>Bacteria</taxon>
        <taxon>Bacillati</taxon>
        <taxon>Actinomycetota</taxon>
        <taxon>Actinomycetes</taxon>
        <taxon>Mycobacteriales</taxon>
        <taxon>Nocardiaceae</taxon>
        <taxon>Antrihabitans</taxon>
    </lineage>
</organism>
<feature type="domain" description="[Acyl-carrier-protein] S-malonyltransferase-like inserted helical" evidence="2">
    <location>
        <begin position="379"/>
        <end position="457"/>
    </location>
</feature>
<dbReference type="RefSeq" id="WP_149429315.1">
    <property type="nucleotide sequence ID" value="NZ_VLNY01000002.1"/>
</dbReference>
<name>A0A5A7SEZ7_9NOCA</name>
<dbReference type="EMBL" id="VLNY01000002">
    <property type="protein sequence ID" value="KAA0024154.1"/>
    <property type="molecule type" value="Genomic_DNA"/>
</dbReference>
<dbReference type="SUPFAM" id="SSF51412">
    <property type="entry name" value="Inosine monophosphate dehydrogenase (IMPDH)"/>
    <property type="match status" value="1"/>
</dbReference>
<gene>
    <name evidence="3" type="ORF">FOY51_06285</name>
</gene>
<dbReference type="OrthoDB" id="3543921at2"/>
<proteinExistence type="predicted"/>